<accession>W5YH06</accession>
<dbReference type="OrthoDB" id="9801356at2"/>
<dbReference type="GO" id="GO:0046873">
    <property type="term" value="F:metal ion transmembrane transporter activity"/>
    <property type="evidence" value="ECO:0007669"/>
    <property type="project" value="InterPro"/>
</dbReference>
<dbReference type="RefSeq" id="WP_041339860.1">
    <property type="nucleotide sequence ID" value="NZ_CP007151.1"/>
</dbReference>
<dbReference type="Pfam" id="PF01169">
    <property type="entry name" value="GDT1"/>
    <property type="match status" value="2"/>
</dbReference>
<feature type="transmembrane region" description="Helical" evidence="6">
    <location>
        <begin position="66"/>
        <end position="84"/>
    </location>
</feature>
<protein>
    <recommendedName>
        <fullName evidence="6">GDT1 family protein</fullName>
    </recommendedName>
</protein>
<dbReference type="STRING" id="1420916.AU14_07245"/>
<evidence type="ECO:0000256" key="3">
    <source>
        <dbReference type="ARBA" id="ARBA00022692"/>
    </source>
</evidence>
<dbReference type="PANTHER" id="PTHR12608">
    <property type="entry name" value="TRANSMEMBRANE PROTEIN HTP-1 RELATED"/>
    <property type="match status" value="1"/>
</dbReference>
<evidence type="ECO:0000256" key="2">
    <source>
        <dbReference type="ARBA" id="ARBA00009190"/>
    </source>
</evidence>
<evidence type="ECO:0000256" key="1">
    <source>
        <dbReference type="ARBA" id="ARBA00004141"/>
    </source>
</evidence>
<dbReference type="Proteomes" id="UP000061489">
    <property type="component" value="Chromosome"/>
</dbReference>
<reference evidence="7 8" key="1">
    <citation type="journal article" date="2014" name="Genome Announc.">
        <title>Draft Genome Sequences of Marinobacter similis A3d10T and Marinobacter salarius R9SW1T.</title>
        <authorList>
            <person name="Ivanova E.P."/>
            <person name="Ng H.J."/>
            <person name="Webb H.K."/>
            <person name="Feng G."/>
            <person name="Oshima K."/>
            <person name="Hattori M."/>
            <person name="Ohkuma M."/>
            <person name="Sergeev A.F."/>
            <person name="Mikhailov V.V."/>
            <person name="Crawford R.J."/>
            <person name="Sawabe T."/>
        </authorList>
    </citation>
    <scope>NUCLEOTIDE SEQUENCE [LARGE SCALE GENOMIC DNA]</scope>
    <source>
        <strain evidence="7 8">A3d10</strain>
    </source>
</reference>
<keyword evidence="8" id="KW-1185">Reference proteome</keyword>
<gene>
    <name evidence="7" type="ORF">AU14_07245</name>
</gene>
<comment type="similarity">
    <text evidence="2 6">Belongs to the GDT1 family.</text>
</comment>
<keyword evidence="5 6" id="KW-0472">Membrane</keyword>
<dbReference type="AlphaFoldDB" id="W5YH06"/>
<name>W5YH06_9GAMM</name>
<feature type="transmembrane region" description="Helical" evidence="6">
    <location>
        <begin position="164"/>
        <end position="187"/>
    </location>
</feature>
<dbReference type="InterPro" id="IPR001727">
    <property type="entry name" value="GDT1-like"/>
</dbReference>
<sequence>MEAFLASTAAVAIAEIGDKTQLLSLFLVVRYGQRLPIILGIFISTLLNHALSAWLGAWIANFLPEAWLPWILAVSFVAIAAWLLIPDKDDSEDSRFLGMGAFMATTVMFFLAEIGDKTQVATVVLAARFTETVWVVLGTTVGMLIANIPVIMAGRWLMDRLPLATARICASVLFLVLAIVTIAATFMNS</sequence>
<dbReference type="KEGG" id="msx:AU14_07245"/>
<evidence type="ECO:0000313" key="7">
    <source>
        <dbReference type="EMBL" id="AHI28477.1"/>
    </source>
</evidence>
<feature type="transmembrane region" description="Helical" evidence="6">
    <location>
        <begin position="132"/>
        <end position="152"/>
    </location>
</feature>
<dbReference type="EMBL" id="CP007151">
    <property type="protein sequence ID" value="AHI28477.1"/>
    <property type="molecule type" value="Genomic_DNA"/>
</dbReference>
<dbReference type="PANTHER" id="PTHR12608:SF1">
    <property type="entry name" value="TRANSMEMBRANE PROTEIN 165"/>
    <property type="match status" value="1"/>
</dbReference>
<feature type="transmembrane region" description="Helical" evidence="6">
    <location>
        <begin position="37"/>
        <end position="60"/>
    </location>
</feature>
<proteinExistence type="inferred from homology"/>
<evidence type="ECO:0000256" key="4">
    <source>
        <dbReference type="ARBA" id="ARBA00022989"/>
    </source>
</evidence>
<evidence type="ECO:0000313" key="8">
    <source>
        <dbReference type="Proteomes" id="UP000061489"/>
    </source>
</evidence>
<comment type="subcellular location">
    <subcellularLocation>
        <location evidence="1 6">Membrane</location>
        <topology evidence="1 6">Multi-pass membrane protein</topology>
    </subcellularLocation>
</comment>
<keyword evidence="4 6" id="KW-1133">Transmembrane helix</keyword>
<feature type="transmembrane region" description="Helical" evidence="6">
    <location>
        <begin position="96"/>
        <end position="112"/>
    </location>
</feature>
<organism evidence="7 8">
    <name type="scientific">Marinobacter similis</name>
    <dbReference type="NCBI Taxonomy" id="1420916"/>
    <lineage>
        <taxon>Bacteria</taxon>
        <taxon>Pseudomonadati</taxon>
        <taxon>Pseudomonadota</taxon>
        <taxon>Gammaproteobacteria</taxon>
        <taxon>Pseudomonadales</taxon>
        <taxon>Marinobacteraceae</taxon>
        <taxon>Marinobacter</taxon>
    </lineage>
</organism>
<evidence type="ECO:0000256" key="5">
    <source>
        <dbReference type="ARBA" id="ARBA00023136"/>
    </source>
</evidence>
<keyword evidence="3 6" id="KW-0812">Transmembrane</keyword>
<evidence type="ECO:0000256" key="6">
    <source>
        <dbReference type="RuleBase" id="RU365102"/>
    </source>
</evidence>
<dbReference type="HOGENOM" id="CLU_040186_2_1_6"/>
<dbReference type="GO" id="GO:0016020">
    <property type="term" value="C:membrane"/>
    <property type="evidence" value="ECO:0007669"/>
    <property type="project" value="UniProtKB-SubCell"/>
</dbReference>